<gene>
    <name evidence="4" type="ORF">HF849_16205</name>
</gene>
<dbReference type="Gene3D" id="3.30.2400.10">
    <property type="entry name" value="Major capsid protein gp5"/>
    <property type="match status" value="1"/>
</dbReference>
<feature type="domain" description="Phage capsid-like C-terminal" evidence="3">
    <location>
        <begin position="164"/>
        <end position="447"/>
    </location>
</feature>
<evidence type="ECO:0000259" key="3">
    <source>
        <dbReference type="Pfam" id="PF05065"/>
    </source>
</evidence>
<evidence type="ECO:0000313" key="4">
    <source>
        <dbReference type="EMBL" id="NMF06262.1"/>
    </source>
</evidence>
<dbReference type="Proteomes" id="UP000587880">
    <property type="component" value="Unassembled WGS sequence"/>
</dbReference>
<sequence>MAIKQLMISKKIEQRKSSLTELLIQGEGLKTRSAELEKALEEAKTDEEIAAVEEEVNKLEGEQTDFDEKKGKLEGEISELEGELEKLNANEPKNDPAPVKPIGSERSKKIKGDERTMVRGKFFAGMTREVVQNLIEREDVKEFLTRTREIMKEKRSVTGGELGIPTVFLDILRDTLNTYSKLISKVNFKPVAGKARQNIAGTIPEGIWTEAYGKLNELNILFNQVEVDGYKVGGFIAVPNALLEDSDLDLASEIMYSIGQAIGLALDKAILYGTGTKMPVGIVKRLAETTKPAYWGDNEKTWTDLHTSNLLLIDPAANTDVLFYKDLIIKLGKAKANYSNGGKFWCMSSNTKATLAAKALTINAAGAIVTGQSNTMPIVGGDIVELDFIPDNVIIGGYGSLYLLVERAGATMAQSTDVKFIEDQTVFKGTARYDGRPVIGEGFVALNISQDTGATAPSATAVTFVADTANA</sequence>
<evidence type="ECO:0000256" key="1">
    <source>
        <dbReference type="ARBA" id="ARBA00004328"/>
    </source>
</evidence>
<keyword evidence="2" id="KW-0175">Coiled coil</keyword>
<reference evidence="4 5" key="1">
    <citation type="submission" date="2020-04" db="EMBL/GenBank/DDBJ databases">
        <authorList>
            <person name="Hitch T.C.A."/>
            <person name="Wylensek D."/>
            <person name="Clavel T."/>
        </authorList>
    </citation>
    <scope>NUCLEOTIDE SEQUENCE [LARGE SCALE GENOMIC DNA]</scope>
    <source>
        <strain evidence="4 5">WB01_NA02</strain>
    </source>
</reference>
<dbReference type="SUPFAM" id="SSF56563">
    <property type="entry name" value="Major capsid protein gp5"/>
    <property type="match status" value="1"/>
</dbReference>
<dbReference type="NCBIfam" id="TIGR01554">
    <property type="entry name" value="major_cap_HK97"/>
    <property type="match status" value="1"/>
</dbReference>
<comment type="subcellular location">
    <subcellularLocation>
        <location evidence="1">Virion</location>
    </subcellularLocation>
</comment>
<proteinExistence type="predicted"/>
<dbReference type="RefSeq" id="WP_168982477.1">
    <property type="nucleotide sequence ID" value="NZ_JABAGD010000031.1"/>
</dbReference>
<dbReference type="AlphaFoldDB" id="A0A7X9SQK1"/>
<protein>
    <submittedName>
        <fullName evidence="4">Phage major capsid protein</fullName>
    </submittedName>
</protein>
<dbReference type="Pfam" id="PF05065">
    <property type="entry name" value="Phage_capsid"/>
    <property type="match status" value="1"/>
</dbReference>
<accession>A0A7X9SQK1</accession>
<evidence type="ECO:0000313" key="5">
    <source>
        <dbReference type="Proteomes" id="UP000587880"/>
    </source>
</evidence>
<dbReference type="InterPro" id="IPR024455">
    <property type="entry name" value="Phage_capsid"/>
</dbReference>
<dbReference type="InterPro" id="IPR054612">
    <property type="entry name" value="Phage_capsid-like_C"/>
</dbReference>
<evidence type="ECO:0000256" key="2">
    <source>
        <dbReference type="SAM" id="Coils"/>
    </source>
</evidence>
<feature type="coiled-coil region" evidence="2">
    <location>
        <begin position="26"/>
        <end position="90"/>
    </location>
</feature>
<name>A0A7X9SQK1_CLOBE</name>
<comment type="caution">
    <text evidence="4">The sequence shown here is derived from an EMBL/GenBank/DDBJ whole genome shotgun (WGS) entry which is preliminary data.</text>
</comment>
<dbReference type="EMBL" id="JABAGD010000031">
    <property type="protein sequence ID" value="NMF06262.1"/>
    <property type="molecule type" value="Genomic_DNA"/>
</dbReference>
<organism evidence="4 5">
    <name type="scientific">Clostridium beijerinckii</name>
    <name type="common">Clostridium MP</name>
    <dbReference type="NCBI Taxonomy" id="1520"/>
    <lineage>
        <taxon>Bacteria</taxon>
        <taxon>Bacillati</taxon>
        <taxon>Bacillota</taxon>
        <taxon>Clostridia</taxon>
        <taxon>Eubacteriales</taxon>
        <taxon>Clostridiaceae</taxon>
        <taxon>Clostridium</taxon>
    </lineage>
</organism>